<evidence type="ECO:0000256" key="7">
    <source>
        <dbReference type="SAM" id="Phobius"/>
    </source>
</evidence>
<dbReference type="SUPFAM" id="SSF103473">
    <property type="entry name" value="MFS general substrate transporter"/>
    <property type="match status" value="1"/>
</dbReference>
<dbReference type="GO" id="GO:0022857">
    <property type="term" value="F:transmembrane transporter activity"/>
    <property type="evidence" value="ECO:0007669"/>
    <property type="project" value="InterPro"/>
</dbReference>
<keyword evidence="4 7" id="KW-0812">Transmembrane</keyword>
<proteinExistence type="predicted"/>
<feature type="transmembrane region" description="Helical" evidence="7">
    <location>
        <begin position="311"/>
        <end position="334"/>
    </location>
</feature>
<dbReference type="PRINTS" id="PR01036">
    <property type="entry name" value="TCRTETB"/>
</dbReference>
<dbReference type="Gene3D" id="1.20.1250.20">
    <property type="entry name" value="MFS general substrate transporter like domains"/>
    <property type="match status" value="1"/>
</dbReference>
<dbReference type="eggNOG" id="COG0477">
    <property type="taxonomic scope" value="Bacteria"/>
</dbReference>
<sequence length="477" mass="47311">MHRSTAPEHPAPPQATAARNASPWLMPVIALVQLMLILDITVANVALPDLAAELALGPGLTPWVVTAYVLALGGFLLVGGRVSDVVGSRRVLLLGLAAFTVASAVAATAQSGPALVAARAAQGLSAAFVSPSALATLTTAYTGAARHRALVVCGAIGGAGVSVGVIVGGLLVSGPGWRWIFLINLPIGVLVMAGVARLVPARQEAPDASTRRVDLLGGLLVTAATGALIYALTRIGQDRSVTAVGVAFLAVAGLGYAAFLAHQRRTQDPLVDPRLLRTPRVATGALIMLASSAILVGLFFVLSFYDQRGLGWSALQTGLSFLPLAAGTVVGAHLGSTAVRAHGPRAVAPVAFAVAAVGLGLAAWQVDSTPLLLVATGLTAVGLGAGFVTATTTALGDADEGRAGVVSGIVNTAHELGAAVGVAALSGIVTASAATALADSVVAGLVGLAVTALVIAVIGALAIPAGRPAEGVAVRLH</sequence>
<feature type="transmembrane region" description="Helical" evidence="7">
    <location>
        <begin position="116"/>
        <end position="137"/>
    </location>
</feature>
<feature type="transmembrane region" description="Helical" evidence="7">
    <location>
        <begin position="241"/>
        <end position="261"/>
    </location>
</feature>
<feature type="transmembrane region" description="Helical" evidence="7">
    <location>
        <begin position="281"/>
        <end position="305"/>
    </location>
</feature>
<reference evidence="9 10" key="1">
    <citation type="submission" date="2013-08" db="EMBL/GenBank/DDBJ databases">
        <title>Intrasporangium oryzae NRRL B-24470.</title>
        <authorList>
            <person name="Liu H."/>
            <person name="Wang G."/>
        </authorList>
    </citation>
    <scope>NUCLEOTIDE SEQUENCE [LARGE SCALE GENOMIC DNA]</scope>
    <source>
        <strain evidence="9 10">NRRL B-24470</strain>
    </source>
</reference>
<evidence type="ECO:0000313" key="9">
    <source>
        <dbReference type="EMBL" id="EWT00235.1"/>
    </source>
</evidence>
<evidence type="ECO:0000256" key="3">
    <source>
        <dbReference type="ARBA" id="ARBA00022475"/>
    </source>
</evidence>
<feature type="transmembrane region" description="Helical" evidence="7">
    <location>
        <begin position="149"/>
        <end position="173"/>
    </location>
</feature>
<gene>
    <name evidence="9" type="ORF">N865_16670</name>
</gene>
<dbReference type="PATRIC" id="fig|1386089.3.peg.3548"/>
<keyword evidence="6 7" id="KW-0472">Membrane</keyword>
<feature type="transmembrane region" description="Helical" evidence="7">
    <location>
        <begin position="24"/>
        <end position="47"/>
    </location>
</feature>
<dbReference type="Proteomes" id="UP000019489">
    <property type="component" value="Unassembled WGS sequence"/>
</dbReference>
<keyword evidence="10" id="KW-1185">Reference proteome</keyword>
<dbReference type="CDD" id="cd17321">
    <property type="entry name" value="MFS_MMR_MDR_like"/>
    <property type="match status" value="1"/>
</dbReference>
<dbReference type="OrthoDB" id="7375466at2"/>
<dbReference type="AlphaFoldDB" id="W9G2K9"/>
<keyword evidence="2" id="KW-0813">Transport</keyword>
<organism evidence="9 10">
    <name type="scientific">Intrasporangium oryzae NRRL B-24470</name>
    <dbReference type="NCBI Taxonomy" id="1386089"/>
    <lineage>
        <taxon>Bacteria</taxon>
        <taxon>Bacillati</taxon>
        <taxon>Actinomycetota</taxon>
        <taxon>Actinomycetes</taxon>
        <taxon>Micrococcales</taxon>
        <taxon>Intrasporangiaceae</taxon>
        <taxon>Intrasporangium</taxon>
    </lineage>
</organism>
<feature type="transmembrane region" description="Helical" evidence="7">
    <location>
        <begin position="59"/>
        <end position="79"/>
    </location>
</feature>
<dbReference type="InterPro" id="IPR020846">
    <property type="entry name" value="MFS_dom"/>
</dbReference>
<evidence type="ECO:0000256" key="4">
    <source>
        <dbReference type="ARBA" id="ARBA00022692"/>
    </source>
</evidence>
<dbReference type="STRING" id="1386089.N865_16670"/>
<feature type="transmembrane region" description="Helical" evidence="7">
    <location>
        <begin position="416"/>
        <end position="435"/>
    </location>
</feature>
<feature type="transmembrane region" description="Helical" evidence="7">
    <location>
        <begin position="179"/>
        <end position="201"/>
    </location>
</feature>
<comment type="caution">
    <text evidence="9">The sequence shown here is derived from an EMBL/GenBank/DDBJ whole genome shotgun (WGS) entry which is preliminary data.</text>
</comment>
<name>W9G2K9_9MICO</name>
<evidence type="ECO:0000256" key="5">
    <source>
        <dbReference type="ARBA" id="ARBA00022989"/>
    </source>
</evidence>
<evidence type="ECO:0000256" key="6">
    <source>
        <dbReference type="ARBA" id="ARBA00023136"/>
    </source>
</evidence>
<accession>W9G2K9</accession>
<feature type="transmembrane region" description="Helical" evidence="7">
    <location>
        <begin position="441"/>
        <end position="463"/>
    </location>
</feature>
<dbReference type="Pfam" id="PF07690">
    <property type="entry name" value="MFS_1"/>
    <property type="match status" value="1"/>
</dbReference>
<dbReference type="Gene3D" id="1.20.1720.10">
    <property type="entry name" value="Multidrug resistance protein D"/>
    <property type="match status" value="1"/>
</dbReference>
<feature type="domain" description="Major facilitator superfamily (MFS) profile" evidence="8">
    <location>
        <begin position="25"/>
        <end position="467"/>
    </location>
</feature>
<dbReference type="GO" id="GO:0005886">
    <property type="term" value="C:plasma membrane"/>
    <property type="evidence" value="ECO:0007669"/>
    <property type="project" value="UniProtKB-SubCell"/>
</dbReference>
<dbReference type="RefSeq" id="WP_034808828.1">
    <property type="nucleotide sequence ID" value="NZ_AWSA01000050.1"/>
</dbReference>
<keyword evidence="3" id="KW-1003">Cell membrane</keyword>
<protein>
    <submittedName>
        <fullName evidence="9">MFS transporter</fullName>
    </submittedName>
</protein>
<feature type="transmembrane region" description="Helical" evidence="7">
    <location>
        <begin position="213"/>
        <end position="235"/>
    </location>
</feature>
<feature type="transmembrane region" description="Helical" evidence="7">
    <location>
        <begin position="346"/>
        <end position="366"/>
    </location>
</feature>
<evidence type="ECO:0000259" key="8">
    <source>
        <dbReference type="PROSITE" id="PS50850"/>
    </source>
</evidence>
<dbReference type="PANTHER" id="PTHR42718:SF46">
    <property type="entry name" value="BLR6921 PROTEIN"/>
    <property type="match status" value="1"/>
</dbReference>
<evidence type="ECO:0000256" key="1">
    <source>
        <dbReference type="ARBA" id="ARBA00004651"/>
    </source>
</evidence>
<dbReference type="PANTHER" id="PTHR42718">
    <property type="entry name" value="MAJOR FACILITATOR SUPERFAMILY MULTIDRUG TRANSPORTER MFSC"/>
    <property type="match status" value="1"/>
</dbReference>
<comment type="subcellular location">
    <subcellularLocation>
        <location evidence="1">Cell membrane</location>
        <topology evidence="1">Multi-pass membrane protein</topology>
    </subcellularLocation>
</comment>
<dbReference type="InterPro" id="IPR011701">
    <property type="entry name" value="MFS"/>
</dbReference>
<feature type="transmembrane region" description="Helical" evidence="7">
    <location>
        <begin position="91"/>
        <end position="110"/>
    </location>
</feature>
<dbReference type="PROSITE" id="PS50850">
    <property type="entry name" value="MFS"/>
    <property type="match status" value="1"/>
</dbReference>
<dbReference type="InterPro" id="IPR036259">
    <property type="entry name" value="MFS_trans_sf"/>
</dbReference>
<keyword evidence="5 7" id="KW-1133">Transmembrane helix</keyword>
<dbReference type="EMBL" id="AWSA01000050">
    <property type="protein sequence ID" value="EWT00235.1"/>
    <property type="molecule type" value="Genomic_DNA"/>
</dbReference>
<evidence type="ECO:0000256" key="2">
    <source>
        <dbReference type="ARBA" id="ARBA00022448"/>
    </source>
</evidence>
<feature type="transmembrane region" description="Helical" evidence="7">
    <location>
        <begin position="372"/>
        <end position="395"/>
    </location>
</feature>
<evidence type="ECO:0000313" key="10">
    <source>
        <dbReference type="Proteomes" id="UP000019489"/>
    </source>
</evidence>